<evidence type="ECO:0000313" key="2">
    <source>
        <dbReference type="Proteomes" id="UP000093501"/>
    </source>
</evidence>
<evidence type="ECO:0000313" key="1">
    <source>
        <dbReference type="EMBL" id="OCL36608.1"/>
    </source>
</evidence>
<dbReference type="InterPro" id="IPR001387">
    <property type="entry name" value="Cro/C1-type_HTH"/>
</dbReference>
<dbReference type="GO" id="GO:0003677">
    <property type="term" value="F:DNA binding"/>
    <property type="evidence" value="ECO:0007669"/>
    <property type="project" value="InterPro"/>
</dbReference>
<dbReference type="SUPFAM" id="SSF47413">
    <property type="entry name" value="lambda repressor-like DNA-binding domains"/>
    <property type="match status" value="1"/>
</dbReference>
<dbReference type="InterPro" id="IPR010982">
    <property type="entry name" value="Lambda_DNA-bd_dom_sf"/>
</dbReference>
<dbReference type="RefSeq" id="WP_068751015.1">
    <property type="nucleotide sequence ID" value="NZ_JBDXXE010000020.1"/>
</dbReference>
<comment type="caution">
    <text evidence="1">The sequence shown here is derived from an EMBL/GenBank/DDBJ whole genome shotgun (WGS) entry which is preliminary data.</text>
</comment>
<dbReference type="SMART" id="SM00530">
    <property type="entry name" value="HTH_XRE"/>
    <property type="match status" value="1"/>
</dbReference>
<accession>A0A1C0AQB1</accession>
<organism evidence="1 2">
    <name type="scientific">Tessaracoccus lapidicaptus</name>
    <dbReference type="NCBI Taxonomy" id="1427523"/>
    <lineage>
        <taxon>Bacteria</taxon>
        <taxon>Bacillati</taxon>
        <taxon>Actinomycetota</taxon>
        <taxon>Actinomycetes</taxon>
        <taxon>Propionibacteriales</taxon>
        <taxon>Propionibacteriaceae</taxon>
        <taxon>Tessaracoccus</taxon>
    </lineage>
</organism>
<keyword evidence="2" id="KW-1185">Reference proteome</keyword>
<dbReference type="CDD" id="cd00093">
    <property type="entry name" value="HTH_XRE"/>
    <property type="match status" value="1"/>
</dbReference>
<gene>
    <name evidence="1" type="ORF">BCR15_01750</name>
</gene>
<dbReference type="Proteomes" id="UP000093501">
    <property type="component" value="Unassembled WGS sequence"/>
</dbReference>
<protein>
    <submittedName>
        <fullName evidence="1">Uncharacterized protein</fullName>
    </submittedName>
</protein>
<reference evidence="2" key="1">
    <citation type="submission" date="2016-07" db="EMBL/GenBank/DDBJ databases">
        <authorList>
            <person name="Florea S."/>
            <person name="Webb J.S."/>
            <person name="Jaromczyk J."/>
            <person name="Schardl C.L."/>
        </authorList>
    </citation>
    <scope>NUCLEOTIDE SEQUENCE [LARGE SCALE GENOMIC DNA]</scope>
    <source>
        <strain evidence="2">IPBSL-7</strain>
    </source>
</reference>
<dbReference type="PROSITE" id="PS50943">
    <property type="entry name" value="HTH_CROC1"/>
    <property type="match status" value="1"/>
</dbReference>
<dbReference type="Pfam" id="PF01381">
    <property type="entry name" value="HTH_3"/>
    <property type="match status" value="1"/>
</dbReference>
<dbReference type="Gene3D" id="1.10.260.40">
    <property type="entry name" value="lambda repressor-like DNA-binding domains"/>
    <property type="match status" value="1"/>
</dbReference>
<name>A0A1C0AQB1_9ACTN</name>
<dbReference type="AlphaFoldDB" id="A0A1C0AQB1"/>
<proteinExistence type="predicted"/>
<dbReference type="EMBL" id="MBQD01000011">
    <property type="protein sequence ID" value="OCL36608.1"/>
    <property type="molecule type" value="Genomic_DNA"/>
</dbReference>
<sequence length="64" mass="6953">MDLAAVVTERRRTLGLTQLDAADMAGVSERFVRDVEAGKRSVRLDKAEALLAALGLRLTATVQR</sequence>